<name>A0A5B8IC50_9ACTN</name>
<gene>
    <name evidence="3" type="ORF">FQU76_01255</name>
</gene>
<evidence type="ECO:0000256" key="2">
    <source>
        <dbReference type="SAM" id="MobiDB-lite"/>
    </source>
</evidence>
<keyword evidence="4" id="KW-1185">Reference proteome</keyword>
<dbReference type="EMBL" id="CP042266">
    <property type="protein sequence ID" value="QDY75352.1"/>
    <property type="molecule type" value="Genomic_DNA"/>
</dbReference>
<evidence type="ECO:0000256" key="1">
    <source>
        <dbReference type="ARBA" id="ARBA00023172"/>
    </source>
</evidence>
<dbReference type="GO" id="GO:0006310">
    <property type="term" value="P:DNA recombination"/>
    <property type="evidence" value="ECO:0007669"/>
    <property type="project" value="UniProtKB-KW"/>
</dbReference>
<dbReference type="Gene3D" id="1.10.443.10">
    <property type="entry name" value="Intergrase catalytic core"/>
    <property type="match status" value="1"/>
</dbReference>
<dbReference type="GO" id="GO:0015074">
    <property type="term" value="P:DNA integration"/>
    <property type="evidence" value="ECO:0007669"/>
    <property type="project" value="InterPro"/>
</dbReference>
<feature type="region of interest" description="Disordered" evidence="2">
    <location>
        <begin position="178"/>
        <end position="208"/>
    </location>
</feature>
<reference evidence="3 4" key="1">
    <citation type="submission" date="2019-07" db="EMBL/GenBank/DDBJ databases">
        <authorList>
            <person name="Zhu P."/>
        </authorList>
    </citation>
    <scope>NUCLEOTIDE SEQUENCE [LARGE SCALE GENOMIC DNA]</scope>
    <source>
        <strain evidence="3 4">SSL-25</strain>
    </source>
</reference>
<keyword evidence="1" id="KW-0233">DNA recombination</keyword>
<dbReference type="SUPFAM" id="SSF56349">
    <property type="entry name" value="DNA breaking-rejoining enzymes"/>
    <property type="match status" value="1"/>
</dbReference>
<dbReference type="GO" id="GO:0003677">
    <property type="term" value="F:DNA binding"/>
    <property type="evidence" value="ECO:0007669"/>
    <property type="project" value="InterPro"/>
</dbReference>
<dbReference type="Proteomes" id="UP000320580">
    <property type="component" value="Chromosome"/>
</dbReference>
<organism evidence="3 4">
    <name type="scientific">Streptomyces qinzhouensis</name>
    <dbReference type="NCBI Taxonomy" id="2599401"/>
    <lineage>
        <taxon>Bacteria</taxon>
        <taxon>Bacillati</taxon>
        <taxon>Actinomycetota</taxon>
        <taxon>Actinomycetes</taxon>
        <taxon>Kitasatosporales</taxon>
        <taxon>Streptomycetaceae</taxon>
        <taxon>Streptomyces</taxon>
    </lineage>
</organism>
<dbReference type="InterPro" id="IPR013762">
    <property type="entry name" value="Integrase-like_cat_sf"/>
</dbReference>
<dbReference type="AlphaFoldDB" id="A0A5B8IC50"/>
<dbReference type="OrthoDB" id="8776710at2"/>
<dbReference type="RefSeq" id="WP_146478664.1">
    <property type="nucleotide sequence ID" value="NZ_CP042266.1"/>
</dbReference>
<evidence type="ECO:0000313" key="4">
    <source>
        <dbReference type="Proteomes" id="UP000320580"/>
    </source>
</evidence>
<protein>
    <submittedName>
        <fullName evidence="3">Integrase</fullName>
    </submittedName>
</protein>
<proteinExistence type="predicted"/>
<dbReference type="InterPro" id="IPR011010">
    <property type="entry name" value="DNA_brk_join_enz"/>
</dbReference>
<sequence length="716" mass="78824">MTSALGLQDDPYTLPMPAGDTLVVLPQWIRPGNSHHNARFRDALWPLAPLIDNPGVDLTAINWEKCPRDLHGQVKLAAWTMINGRLRSTYLQTRGARARARRSAGVLQVTCREWMRLARWLHTHGITDLAECDTVAWRRYIAQRWTDRSSRTEAEMVLGRLTDLWLFDRLSARPAGIDRPSWDTEGADDFLPPAGTASAGAENSTEPLDPQAIGPLLVWAIRMVEDFADDILAGWAEHCRLRSLATTNRTTLSGRVALEALVLPLLHEGAQLPAMGRQGTRKLARAYLAGTTGASLAQVDRLNVRHGLTSLAAQRPGPCLMQVPVTGRIKGSPWRERLDYHEAAELMRHLGTAALVICLYLTGMRPQEVAALRSGCCPDPQPASDGTVQRHLIRSRHFKNVTDDDGNHVSAGEQRAVPWVAVTPVVRAIRILERMVPHGELLFSATHHDFVGRRGRHGALKKHALNLRIEDFIVWVNREAQVQGLPDQSIPQDPHGALGMSRFRRTLAWHIARQPGGLVALAIQYGHLRTILDARTSSGYGSRSRGGIHSVLDIETALAAADTAAHLRDRVAAGEKVSGPAARRALTAAAMTPRFEGRIVPTTFAKKAARFLARDGVVLYDNPDAFLICAFKRDNALCEPDPGATAPRQYACQQGCGNAVRTDAHAQQMREKADEIDLKASLLPEKLANRLRRNADNFRKMADAHDATAQTAEALK</sequence>
<dbReference type="KEGG" id="sqz:FQU76_01255"/>
<accession>A0A5B8IC50</accession>
<evidence type="ECO:0000313" key="3">
    <source>
        <dbReference type="EMBL" id="QDY75352.1"/>
    </source>
</evidence>